<proteinExistence type="predicted"/>
<keyword evidence="2" id="KW-1185">Reference proteome</keyword>
<comment type="caution">
    <text evidence="1">The sequence shown here is derived from an EMBL/GenBank/DDBJ whole genome shotgun (WGS) entry which is preliminary data.</text>
</comment>
<dbReference type="AlphaFoldDB" id="C9LGR0"/>
<evidence type="ECO:0000313" key="2">
    <source>
        <dbReference type="Proteomes" id="UP000003460"/>
    </source>
</evidence>
<accession>C9LGR0</accession>
<organism evidence="1 2">
    <name type="scientific">Alloprevotella tannerae ATCC 51259</name>
    <dbReference type="NCBI Taxonomy" id="626522"/>
    <lineage>
        <taxon>Bacteria</taxon>
        <taxon>Pseudomonadati</taxon>
        <taxon>Bacteroidota</taxon>
        <taxon>Bacteroidia</taxon>
        <taxon>Bacteroidales</taxon>
        <taxon>Prevotellaceae</taxon>
        <taxon>Alloprevotella</taxon>
    </lineage>
</organism>
<dbReference type="EMBL" id="ACIJ02000018">
    <property type="protein sequence ID" value="EEX71868.1"/>
    <property type="molecule type" value="Genomic_DNA"/>
</dbReference>
<name>C9LGR0_9BACT</name>
<evidence type="ECO:0000313" key="1">
    <source>
        <dbReference type="EMBL" id="EEX71868.1"/>
    </source>
</evidence>
<reference evidence="1" key="1">
    <citation type="submission" date="2009-09" db="EMBL/GenBank/DDBJ databases">
        <authorList>
            <person name="Weinstock G."/>
            <person name="Sodergren E."/>
            <person name="Clifton S."/>
            <person name="Fulton L."/>
            <person name="Fulton B."/>
            <person name="Courtney L."/>
            <person name="Fronick C."/>
            <person name="Harrison M."/>
            <person name="Strong C."/>
            <person name="Farmer C."/>
            <person name="Delahaunty K."/>
            <person name="Markovic C."/>
            <person name="Hall O."/>
            <person name="Minx P."/>
            <person name="Tomlinson C."/>
            <person name="Mitreva M."/>
            <person name="Nelson J."/>
            <person name="Hou S."/>
            <person name="Wollam A."/>
            <person name="Pepin K.H."/>
            <person name="Johnson M."/>
            <person name="Bhonagiri V."/>
            <person name="Nash W.E."/>
            <person name="Warren W."/>
            <person name="Chinwalla A."/>
            <person name="Mardis E.R."/>
            <person name="Wilson R.K."/>
        </authorList>
    </citation>
    <scope>NUCLEOTIDE SEQUENCE [LARGE SCALE GENOMIC DNA]</scope>
    <source>
        <strain evidence="1">ATCC 51259</strain>
    </source>
</reference>
<sequence length="45" mass="5331">MKKSKHLLIFVINIHIPNKGNVHITFFWRPIYNQTQESAAKPLQE</sequence>
<protein>
    <submittedName>
        <fullName evidence="1">Uncharacterized protein</fullName>
    </submittedName>
</protein>
<gene>
    <name evidence="1" type="ORF">GCWU000325_01406</name>
</gene>
<dbReference type="HOGENOM" id="CLU_3203686_0_0_10"/>
<dbReference type="Proteomes" id="UP000003460">
    <property type="component" value="Unassembled WGS sequence"/>
</dbReference>